<dbReference type="InterPro" id="IPR014710">
    <property type="entry name" value="RmlC-like_jellyroll"/>
</dbReference>
<evidence type="ECO:0000259" key="4">
    <source>
        <dbReference type="PROSITE" id="PS50042"/>
    </source>
</evidence>
<evidence type="ECO:0000256" key="2">
    <source>
        <dbReference type="ARBA" id="ARBA00023125"/>
    </source>
</evidence>
<evidence type="ECO:0000256" key="3">
    <source>
        <dbReference type="ARBA" id="ARBA00023163"/>
    </source>
</evidence>
<dbReference type="InterPro" id="IPR000595">
    <property type="entry name" value="cNMP-bd_dom"/>
</dbReference>
<dbReference type="InterPro" id="IPR036390">
    <property type="entry name" value="WH_DNA-bd_sf"/>
</dbReference>
<keyword evidence="1" id="KW-0805">Transcription regulation</keyword>
<protein>
    <submittedName>
        <fullName evidence="6">Cyclic nucleotide-binding domain protein</fullName>
    </submittedName>
</protein>
<dbReference type="AlphaFoldDB" id="A0A1J5T3W4"/>
<proteinExistence type="predicted"/>
<dbReference type="GO" id="GO:0003700">
    <property type="term" value="F:DNA-binding transcription factor activity"/>
    <property type="evidence" value="ECO:0007669"/>
    <property type="project" value="TreeGrafter"/>
</dbReference>
<comment type="caution">
    <text evidence="6">The sequence shown here is derived from an EMBL/GenBank/DDBJ whole genome shotgun (WGS) entry which is preliminary data.</text>
</comment>
<dbReference type="SUPFAM" id="SSF46785">
    <property type="entry name" value="Winged helix' DNA-binding domain"/>
    <property type="match status" value="1"/>
</dbReference>
<dbReference type="InterPro" id="IPR036388">
    <property type="entry name" value="WH-like_DNA-bd_sf"/>
</dbReference>
<feature type="domain" description="Cyclic nucleotide-binding" evidence="4">
    <location>
        <begin position="15"/>
        <end position="137"/>
    </location>
</feature>
<dbReference type="PANTHER" id="PTHR24567:SF74">
    <property type="entry name" value="HTH-TYPE TRANSCRIPTIONAL REGULATOR ARCR"/>
    <property type="match status" value="1"/>
</dbReference>
<keyword evidence="2" id="KW-0238">DNA-binding</keyword>
<dbReference type="PANTHER" id="PTHR24567">
    <property type="entry name" value="CRP FAMILY TRANSCRIPTIONAL REGULATORY PROTEIN"/>
    <property type="match status" value="1"/>
</dbReference>
<feature type="domain" description="HTH crp-type" evidence="5">
    <location>
        <begin position="151"/>
        <end position="212"/>
    </location>
</feature>
<dbReference type="GO" id="GO:0003677">
    <property type="term" value="F:DNA binding"/>
    <property type="evidence" value="ECO:0007669"/>
    <property type="project" value="UniProtKB-KW"/>
</dbReference>
<dbReference type="InterPro" id="IPR012318">
    <property type="entry name" value="HTH_CRP"/>
</dbReference>
<dbReference type="EMBL" id="MLJW01000031">
    <property type="protein sequence ID" value="OIR08516.1"/>
    <property type="molecule type" value="Genomic_DNA"/>
</dbReference>
<accession>A0A1J5T3W4</accession>
<dbReference type="InterPro" id="IPR050397">
    <property type="entry name" value="Env_Response_Regulators"/>
</dbReference>
<dbReference type="InterPro" id="IPR018490">
    <property type="entry name" value="cNMP-bd_dom_sf"/>
</dbReference>
<dbReference type="GO" id="GO:0005829">
    <property type="term" value="C:cytosol"/>
    <property type="evidence" value="ECO:0007669"/>
    <property type="project" value="TreeGrafter"/>
</dbReference>
<reference evidence="6" key="1">
    <citation type="submission" date="2016-10" db="EMBL/GenBank/DDBJ databases">
        <title>Sequence of Gallionella enrichment culture.</title>
        <authorList>
            <person name="Poehlein A."/>
            <person name="Muehling M."/>
            <person name="Daniel R."/>
        </authorList>
    </citation>
    <scope>NUCLEOTIDE SEQUENCE</scope>
</reference>
<evidence type="ECO:0000256" key="1">
    <source>
        <dbReference type="ARBA" id="ARBA00023015"/>
    </source>
</evidence>
<dbReference type="Pfam" id="PF00027">
    <property type="entry name" value="cNMP_binding"/>
    <property type="match status" value="1"/>
</dbReference>
<dbReference type="Gene3D" id="1.10.10.10">
    <property type="entry name" value="Winged helix-like DNA-binding domain superfamily/Winged helix DNA-binding domain"/>
    <property type="match status" value="1"/>
</dbReference>
<evidence type="ECO:0000259" key="5">
    <source>
        <dbReference type="PROSITE" id="PS51063"/>
    </source>
</evidence>
<sequence>MLDNDIKSLLLQYPMLRELDAADRSALLATASVLHLSAGTIVFDERQPCQGFPMLLSGSIRIIKSSANGRELHLYRVFPGDSCILSSSCLLGRSDYHARGITESNTVIVAISPVMFERLLSIHKPFQDYIFGMFSERLNDLMHLLSAVAFQKLDQRLAALLANKSSPLYTTHQALADELGSVRVIVSRLLKSFAEQGWIRLGREYIEIVDVGSLSKFSSLSSESEYHS</sequence>
<dbReference type="SMART" id="SM00419">
    <property type="entry name" value="HTH_CRP"/>
    <property type="match status" value="1"/>
</dbReference>
<dbReference type="Gene3D" id="2.60.120.10">
    <property type="entry name" value="Jelly Rolls"/>
    <property type="match status" value="1"/>
</dbReference>
<dbReference type="PROSITE" id="PS50042">
    <property type="entry name" value="CNMP_BINDING_3"/>
    <property type="match status" value="1"/>
</dbReference>
<dbReference type="SUPFAM" id="SSF51206">
    <property type="entry name" value="cAMP-binding domain-like"/>
    <property type="match status" value="1"/>
</dbReference>
<dbReference type="Pfam" id="PF13545">
    <property type="entry name" value="HTH_Crp_2"/>
    <property type="match status" value="1"/>
</dbReference>
<organism evidence="6">
    <name type="scientific">mine drainage metagenome</name>
    <dbReference type="NCBI Taxonomy" id="410659"/>
    <lineage>
        <taxon>unclassified sequences</taxon>
        <taxon>metagenomes</taxon>
        <taxon>ecological metagenomes</taxon>
    </lineage>
</organism>
<dbReference type="CDD" id="cd00038">
    <property type="entry name" value="CAP_ED"/>
    <property type="match status" value="1"/>
</dbReference>
<evidence type="ECO:0000313" key="6">
    <source>
        <dbReference type="EMBL" id="OIR08516.1"/>
    </source>
</evidence>
<gene>
    <name evidence="6" type="ORF">GALL_93100</name>
</gene>
<dbReference type="PROSITE" id="PS51063">
    <property type="entry name" value="HTH_CRP_2"/>
    <property type="match status" value="1"/>
</dbReference>
<name>A0A1J5T3W4_9ZZZZ</name>
<keyword evidence="3" id="KW-0804">Transcription</keyword>